<comment type="caution">
    <text evidence="1">The sequence shown here is derived from an EMBL/GenBank/DDBJ whole genome shotgun (WGS) entry which is preliminary data.</text>
</comment>
<dbReference type="EMBL" id="JACHCF010000004">
    <property type="protein sequence ID" value="MBB5620837.1"/>
    <property type="molecule type" value="Genomic_DNA"/>
</dbReference>
<protein>
    <submittedName>
        <fullName evidence="1">Uncharacterized protein</fullName>
    </submittedName>
</protein>
<sequence>MELKFLIHIQLVWLLLINFSCIQAKQEDQVNQYKSTAKHTYLANYDLRGDFDIILNGISIRSNRKDGVISGNEYLNPFISKKGIQSITLIVKSLNKHTKITPREVKDYFIDIIYTENGEPAPVNQVKRCSFPAIDHPVDSLIHTWTFDADVSYTLEGLDNSQDFTKEDPAKLLSEVLACYKNVHQVIDQGNSAEYLQLYKKSREREMISMYYDAAKQKEYLQSISQRVVSSKGEMQPLKSYKLFIHPNGKLVSLITDDGLAPLFAKDKENNLKTYGLELHRVKENNKLEIY</sequence>
<evidence type="ECO:0000313" key="2">
    <source>
        <dbReference type="Proteomes" id="UP000537718"/>
    </source>
</evidence>
<reference evidence="1 2" key="1">
    <citation type="submission" date="2020-08" db="EMBL/GenBank/DDBJ databases">
        <title>Genomic Encyclopedia of Type Strains, Phase IV (KMG-V): Genome sequencing to study the core and pangenomes of soil and plant-associated prokaryotes.</title>
        <authorList>
            <person name="Whitman W."/>
        </authorList>
    </citation>
    <scope>NUCLEOTIDE SEQUENCE [LARGE SCALE GENOMIC DNA]</scope>
    <source>
        <strain evidence="1 2">MP7CTX6</strain>
    </source>
</reference>
<accession>A0A7W8YSG4</accession>
<name>A0A7W8YSG4_9SPHI</name>
<gene>
    <name evidence="1" type="ORF">HDE69_001890</name>
</gene>
<organism evidence="1 2">
    <name type="scientific">Pedobacter cryoconitis</name>
    <dbReference type="NCBI Taxonomy" id="188932"/>
    <lineage>
        <taxon>Bacteria</taxon>
        <taxon>Pseudomonadati</taxon>
        <taxon>Bacteroidota</taxon>
        <taxon>Sphingobacteriia</taxon>
        <taxon>Sphingobacteriales</taxon>
        <taxon>Sphingobacteriaceae</taxon>
        <taxon>Pedobacter</taxon>
    </lineage>
</organism>
<dbReference type="AlphaFoldDB" id="A0A7W8YSG4"/>
<dbReference type="Proteomes" id="UP000537718">
    <property type="component" value="Unassembled WGS sequence"/>
</dbReference>
<proteinExistence type="predicted"/>
<evidence type="ECO:0000313" key="1">
    <source>
        <dbReference type="EMBL" id="MBB5620837.1"/>
    </source>
</evidence>
<dbReference type="RefSeq" id="WP_183866852.1">
    <property type="nucleotide sequence ID" value="NZ_JACHCF010000004.1"/>
</dbReference>